<protein>
    <submittedName>
        <fullName evidence="1">Uncharacterized protein</fullName>
    </submittedName>
</protein>
<dbReference type="Proteomes" id="UP000276133">
    <property type="component" value="Unassembled WGS sequence"/>
</dbReference>
<dbReference type="EMBL" id="REGN01004307">
    <property type="protein sequence ID" value="RNA18097.1"/>
    <property type="molecule type" value="Genomic_DNA"/>
</dbReference>
<gene>
    <name evidence="1" type="ORF">BpHYR1_054454</name>
</gene>
<comment type="caution">
    <text evidence="1">The sequence shown here is derived from an EMBL/GenBank/DDBJ whole genome shotgun (WGS) entry which is preliminary data.</text>
</comment>
<organism evidence="1 2">
    <name type="scientific">Brachionus plicatilis</name>
    <name type="common">Marine rotifer</name>
    <name type="synonym">Brachionus muelleri</name>
    <dbReference type="NCBI Taxonomy" id="10195"/>
    <lineage>
        <taxon>Eukaryota</taxon>
        <taxon>Metazoa</taxon>
        <taxon>Spiralia</taxon>
        <taxon>Gnathifera</taxon>
        <taxon>Rotifera</taxon>
        <taxon>Eurotatoria</taxon>
        <taxon>Monogononta</taxon>
        <taxon>Pseudotrocha</taxon>
        <taxon>Ploima</taxon>
        <taxon>Brachionidae</taxon>
        <taxon>Brachionus</taxon>
    </lineage>
</organism>
<keyword evidence="2" id="KW-1185">Reference proteome</keyword>
<sequence>MFVHPLSLYELNSKHNLITTDNESTNAKQIFIKTIFLALKKIHNINDDGYDDINKAVTKNLLYE</sequence>
<evidence type="ECO:0000313" key="1">
    <source>
        <dbReference type="EMBL" id="RNA18097.1"/>
    </source>
</evidence>
<accession>A0A3M7R3C5</accession>
<proteinExistence type="predicted"/>
<evidence type="ECO:0000313" key="2">
    <source>
        <dbReference type="Proteomes" id="UP000276133"/>
    </source>
</evidence>
<dbReference type="AlphaFoldDB" id="A0A3M7R3C5"/>
<name>A0A3M7R3C5_BRAPC</name>
<reference evidence="1 2" key="1">
    <citation type="journal article" date="2018" name="Sci. Rep.">
        <title>Genomic signatures of local adaptation to the degree of environmental predictability in rotifers.</title>
        <authorList>
            <person name="Franch-Gras L."/>
            <person name="Hahn C."/>
            <person name="Garcia-Roger E.M."/>
            <person name="Carmona M.J."/>
            <person name="Serra M."/>
            <person name="Gomez A."/>
        </authorList>
    </citation>
    <scope>NUCLEOTIDE SEQUENCE [LARGE SCALE GENOMIC DNA]</scope>
    <source>
        <strain evidence="1">HYR1</strain>
    </source>
</reference>